<accession>A0A226DVH8</accession>
<dbReference type="OMA" id="ASHIVAH"/>
<proteinExistence type="predicted"/>
<dbReference type="InterPro" id="IPR050491">
    <property type="entry name" value="AmpC-like"/>
</dbReference>
<name>A0A226DVH8_FOLCA</name>
<dbReference type="OrthoDB" id="5946976at2759"/>
<reference evidence="3 4" key="1">
    <citation type="submission" date="2015-12" db="EMBL/GenBank/DDBJ databases">
        <title>The genome of Folsomia candida.</title>
        <authorList>
            <person name="Faddeeva A."/>
            <person name="Derks M.F."/>
            <person name="Anvar Y."/>
            <person name="Smit S."/>
            <person name="Van Straalen N."/>
            <person name="Roelofs D."/>
        </authorList>
    </citation>
    <scope>NUCLEOTIDE SEQUENCE [LARGE SCALE GENOMIC DNA]</scope>
    <source>
        <strain evidence="3 4">VU population</strain>
        <tissue evidence="3">Whole body</tissue>
    </source>
</reference>
<evidence type="ECO:0000259" key="2">
    <source>
        <dbReference type="Pfam" id="PF00144"/>
    </source>
</evidence>
<dbReference type="Proteomes" id="UP000198287">
    <property type="component" value="Unassembled WGS sequence"/>
</dbReference>
<dbReference type="AlphaFoldDB" id="A0A226DVH8"/>
<dbReference type="PANTHER" id="PTHR46825:SF15">
    <property type="entry name" value="BETA-LACTAMASE-RELATED DOMAIN-CONTAINING PROTEIN"/>
    <property type="match status" value="1"/>
</dbReference>
<protein>
    <submittedName>
        <fullName evidence="3">Beta-lactamase</fullName>
    </submittedName>
</protein>
<dbReference type="EMBL" id="LNIX01000011">
    <property type="protein sequence ID" value="OXA48814.1"/>
    <property type="molecule type" value="Genomic_DNA"/>
</dbReference>
<feature type="signal peptide" evidence="1">
    <location>
        <begin position="1"/>
        <end position="21"/>
    </location>
</feature>
<dbReference type="Pfam" id="PF00144">
    <property type="entry name" value="Beta-lactamase"/>
    <property type="match status" value="1"/>
</dbReference>
<dbReference type="SUPFAM" id="SSF56601">
    <property type="entry name" value="beta-lactamase/transpeptidase-like"/>
    <property type="match status" value="1"/>
</dbReference>
<keyword evidence="4" id="KW-1185">Reference proteome</keyword>
<evidence type="ECO:0000256" key="1">
    <source>
        <dbReference type="SAM" id="SignalP"/>
    </source>
</evidence>
<gene>
    <name evidence="3" type="ORF">Fcan01_16724</name>
</gene>
<keyword evidence="1" id="KW-0732">Signal</keyword>
<feature type="domain" description="Beta-lactamase-related" evidence="2">
    <location>
        <begin position="34"/>
        <end position="97"/>
    </location>
</feature>
<dbReference type="Gene3D" id="3.40.710.10">
    <property type="entry name" value="DD-peptidase/beta-lactamase superfamily"/>
    <property type="match status" value="2"/>
</dbReference>
<dbReference type="PANTHER" id="PTHR46825">
    <property type="entry name" value="D-ALANYL-D-ALANINE-CARBOXYPEPTIDASE/ENDOPEPTIDASE AMPH"/>
    <property type="match status" value="1"/>
</dbReference>
<dbReference type="InterPro" id="IPR001466">
    <property type="entry name" value="Beta-lactam-related"/>
</dbReference>
<comment type="caution">
    <text evidence="3">The sequence shown here is derived from an EMBL/GenBank/DDBJ whole genome shotgun (WGS) entry which is preliminary data.</text>
</comment>
<evidence type="ECO:0000313" key="4">
    <source>
        <dbReference type="Proteomes" id="UP000198287"/>
    </source>
</evidence>
<evidence type="ECO:0000313" key="3">
    <source>
        <dbReference type="EMBL" id="OXA48814.1"/>
    </source>
</evidence>
<feature type="chain" id="PRO_5012804829" evidence="1">
    <location>
        <begin position="22"/>
        <end position="232"/>
    </location>
</feature>
<sequence length="232" mass="26566">MGNPKYLFCFLLENLVVITSAQNVIPPEVQERIDSFVANLMEVEHVPAFVLSIVKRNGDLLYNTGYGLRDRENNLNADANTLFSIASITKSFTAIILAPDYNFILGDKYRSEKVTFRDLLAHRVCTMPESFLIGSDEKEYYYRHRYAPELCGFRDGYHYNNGLFAMASHIVAHLAKSTFDEMLTDLLTSIGMRDTTLIKETDDHDNMVQRALPYLWKDNQLNNDNNDTTPNC</sequence>
<dbReference type="InterPro" id="IPR012338">
    <property type="entry name" value="Beta-lactam/transpept-like"/>
</dbReference>
<organism evidence="3 4">
    <name type="scientific">Folsomia candida</name>
    <name type="common">Springtail</name>
    <dbReference type="NCBI Taxonomy" id="158441"/>
    <lineage>
        <taxon>Eukaryota</taxon>
        <taxon>Metazoa</taxon>
        <taxon>Ecdysozoa</taxon>
        <taxon>Arthropoda</taxon>
        <taxon>Hexapoda</taxon>
        <taxon>Collembola</taxon>
        <taxon>Entomobryomorpha</taxon>
        <taxon>Isotomoidea</taxon>
        <taxon>Isotomidae</taxon>
        <taxon>Proisotominae</taxon>
        <taxon>Folsomia</taxon>
    </lineage>
</organism>